<feature type="region of interest" description="Disordered" evidence="1">
    <location>
        <begin position="1"/>
        <end position="22"/>
    </location>
</feature>
<evidence type="ECO:0000313" key="2">
    <source>
        <dbReference type="EMBL" id="PNX59403.1"/>
    </source>
</evidence>
<dbReference type="AlphaFoldDB" id="A0A2K3JZA9"/>
<comment type="caution">
    <text evidence="2">The sequence shown here is derived from an EMBL/GenBank/DDBJ whole genome shotgun (WGS) entry which is preliminary data.</text>
</comment>
<evidence type="ECO:0000313" key="3">
    <source>
        <dbReference type="Proteomes" id="UP000236291"/>
    </source>
</evidence>
<name>A0A2K3JZA9_TRIPR</name>
<feature type="non-terminal residue" evidence="2">
    <location>
        <position position="95"/>
    </location>
</feature>
<dbReference type="EMBL" id="ASHM01131917">
    <property type="protein sequence ID" value="PNX59403.1"/>
    <property type="molecule type" value="Genomic_DNA"/>
</dbReference>
<feature type="region of interest" description="Disordered" evidence="1">
    <location>
        <begin position="44"/>
        <end position="95"/>
    </location>
</feature>
<accession>A0A2K3JZA9</accession>
<feature type="compositionally biased region" description="Polar residues" evidence="1">
    <location>
        <begin position="79"/>
        <end position="89"/>
    </location>
</feature>
<gene>
    <name evidence="2" type="ORF">L195_g059672</name>
</gene>
<reference evidence="2 3" key="2">
    <citation type="journal article" date="2017" name="Front. Plant Sci.">
        <title>Gene Classification and Mining of Molecular Markers Useful in Red Clover (Trifolium pratense) Breeding.</title>
        <authorList>
            <person name="Istvanek J."/>
            <person name="Dluhosova J."/>
            <person name="Dluhos P."/>
            <person name="Patkova L."/>
            <person name="Nedelnik J."/>
            <person name="Repkova J."/>
        </authorList>
    </citation>
    <scope>NUCLEOTIDE SEQUENCE [LARGE SCALE GENOMIC DNA]</scope>
    <source>
        <strain evidence="3">cv. Tatra</strain>
        <tissue evidence="2">Young leaves</tissue>
    </source>
</reference>
<evidence type="ECO:0000256" key="1">
    <source>
        <dbReference type="SAM" id="MobiDB-lite"/>
    </source>
</evidence>
<sequence length="95" mass="10754">MPKIQLLIRRDGTQQTTEQAAEPNVDLYSVSISDSVSQIAEKRKRKAACNGERSVQNKTSYPPRYRAANVTTPAHMELPSTSRNMNQQLYPMMPM</sequence>
<protein>
    <submittedName>
        <fullName evidence="2">Uncharacterized protein</fullName>
    </submittedName>
</protein>
<reference evidence="2 3" key="1">
    <citation type="journal article" date="2014" name="Am. J. Bot.">
        <title>Genome assembly and annotation for red clover (Trifolium pratense; Fabaceae).</title>
        <authorList>
            <person name="Istvanek J."/>
            <person name="Jaros M."/>
            <person name="Krenek A."/>
            <person name="Repkova J."/>
        </authorList>
    </citation>
    <scope>NUCLEOTIDE SEQUENCE [LARGE SCALE GENOMIC DNA]</scope>
    <source>
        <strain evidence="3">cv. Tatra</strain>
        <tissue evidence="2">Young leaves</tissue>
    </source>
</reference>
<dbReference type="Proteomes" id="UP000236291">
    <property type="component" value="Unassembled WGS sequence"/>
</dbReference>
<proteinExistence type="predicted"/>
<organism evidence="2 3">
    <name type="scientific">Trifolium pratense</name>
    <name type="common">Red clover</name>
    <dbReference type="NCBI Taxonomy" id="57577"/>
    <lineage>
        <taxon>Eukaryota</taxon>
        <taxon>Viridiplantae</taxon>
        <taxon>Streptophyta</taxon>
        <taxon>Embryophyta</taxon>
        <taxon>Tracheophyta</taxon>
        <taxon>Spermatophyta</taxon>
        <taxon>Magnoliopsida</taxon>
        <taxon>eudicotyledons</taxon>
        <taxon>Gunneridae</taxon>
        <taxon>Pentapetalae</taxon>
        <taxon>rosids</taxon>
        <taxon>fabids</taxon>
        <taxon>Fabales</taxon>
        <taxon>Fabaceae</taxon>
        <taxon>Papilionoideae</taxon>
        <taxon>50 kb inversion clade</taxon>
        <taxon>NPAAA clade</taxon>
        <taxon>Hologalegina</taxon>
        <taxon>IRL clade</taxon>
        <taxon>Trifolieae</taxon>
        <taxon>Trifolium</taxon>
    </lineage>
</organism>